<comment type="function">
    <text evidence="6">Methylates ribosomal protein L11.</text>
</comment>
<dbReference type="PANTHER" id="PTHR43648">
    <property type="entry name" value="ELECTRON TRANSFER FLAVOPROTEIN BETA SUBUNIT LYSINE METHYLTRANSFERASE"/>
    <property type="match status" value="1"/>
</dbReference>
<comment type="subcellular location">
    <subcellularLocation>
        <location evidence="6">Cytoplasm</location>
    </subcellularLocation>
</comment>
<evidence type="ECO:0000256" key="3">
    <source>
        <dbReference type="ARBA" id="ARBA00022603"/>
    </source>
</evidence>
<feature type="binding site" evidence="6">
    <location>
        <position position="232"/>
    </location>
    <ligand>
        <name>S-adenosyl-L-methionine</name>
        <dbReference type="ChEBI" id="CHEBI:59789"/>
    </ligand>
</feature>
<keyword evidence="7" id="KW-0687">Ribonucleoprotein</keyword>
<dbReference type="OrthoDB" id="9785995at2"/>
<dbReference type="CDD" id="cd02440">
    <property type="entry name" value="AdoMet_MTases"/>
    <property type="match status" value="1"/>
</dbReference>
<dbReference type="InterPro" id="IPR029063">
    <property type="entry name" value="SAM-dependent_MTases_sf"/>
</dbReference>
<organism evidence="7 8">
    <name type="scientific">Parasporobacterium paucivorans DSM 15970</name>
    <dbReference type="NCBI Taxonomy" id="1122934"/>
    <lineage>
        <taxon>Bacteria</taxon>
        <taxon>Bacillati</taxon>
        <taxon>Bacillota</taxon>
        <taxon>Clostridia</taxon>
        <taxon>Lachnospirales</taxon>
        <taxon>Lachnospiraceae</taxon>
        <taxon>Parasporobacterium</taxon>
    </lineage>
</organism>
<dbReference type="STRING" id="1122934.SAMN02745691_00443"/>
<dbReference type="EMBL" id="FQYT01000004">
    <property type="protein sequence ID" value="SHI54709.1"/>
    <property type="molecule type" value="Genomic_DNA"/>
</dbReference>
<dbReference type="Proteomes" id="UP000184342">
    <property type="component" value="Unassembled WGS sequence"/>
</dbReference>
<dbReference type="PIRSF" id="PIRSF000401">
    <property type="entry name" value="RPL11_MTase"/>
    <property type="match status" value="1"/>
</dbReference>
<dbReference type="InterPro" id="IPR004498">
    <property type="entry name" value="Ribosomal_PrmA_MeTrfase"/>
</dbReference>
<gene>
    <name evidence="6" type="primary">prmA</name>
    <name evidence="7" type="ORF">SAMN02745691_00443</name>
</gene>
<comment type="catalytic activity">
    <reaction evidence="6">
        <text>L-lysyl-[protein] + 3 S-adenosyl-L-methionine = N(6),N(6),N(6)-trimethyl-L-lysyl-[protein] + 3 S-adenosyl-L-homocysteine + 3 H(+)</text>
        <dbReference type="Rhea" id="RHEA:54192"/>
        <dbReference type="Rhea" id="RHEA-COMP:9752"/>
        <dbReference type="Rhea" id="RHEA-COMP:13826"/>
        <dbReference type="ChEBI" id="CHEBI:15378"/>
        <dbReference type="ChEBI" id="CHEBI:29969"/>
        <dbReference type="ChEBI" id="CHEBI:57856"/>
        <dbReference type="ChEBI" id="CHEBI:59789"/>
        <dbReference type="ChEBI" id="CHEBI:61961"/>
    </reaction>
</comment>
<dbReference type="GO" id="GO:0005840">
    <property type="term" value="C:ribosome"/>
    <property type="evidence" value="ECO:0007669"/>
    <property type="project" value="UniProtKB-KW"/>
</dbReference>
<feature type="binding site" evidence="6">
    <location>
        <position position="181"/>
    </location>
    <ligand>
        <name>S-adenosyl-L-methionine</name>
        <dbReference type="ChEBI" id="CHEBI:59789"/>
    </ligand>
</feature>
<dbReference type="GO" id="GO:0005737">
    <property type="term" value="C:cytoplasm"/>
    <property type="evidence" value="ECO:0007669"/>
    <property type="project" value="UniProtKB-SubCell"/>
</dbReference>
<dbReference type="HAMAP" id="MF_00735">
    <property type="entry name" value="Methyltr_PrmA"/>
    <property type="match status" value="1"/>
</dbReference>
<accession>A0A1M6C0Z3</accession>
<feature type="binding site" evidence="6">
    <location>
        <position position="138"/>
    </location>
    <ligand>
        <name>S-adenosyl-L-methionine</name>
        <dbReference type="ChEBI" id="CHEBI:59789"/>
    </ligand>
</feature>
<dbReference type="PANTHER" id="PTHR43648:SF1">
    <property type="entry name" value="ELECTRON TRANSFER FLAVOPROTEIN BETA SUBUNIT LYSINE METHYLTRANSFERASE"/>
    <property type="match status" value="1"/>
</dbReference>
<evidence type="ECO:0000256" key="5">
    <source>
        <dbReference type="ARBA" id="ARBA00022691"/>
    </source>
</evidence>
<comment type="similarity">
    <text evidence="1 6">Belongs to the methyltransferase superfamily. PrmA family.</text>
</comment>
<keyword evidence="5 6" id="KW-0949">S-adenosyl-L-methionine</keyword>
<keyword evidence="3 6" id="KW-0489">Methyltransferase</keyword>
<keyword evidence="8" id="KW-1185">Reference proteome</keyword>
<dbReference type="AlphaFoldDB" id="A0A1M6C0Z3"/>
<proteinExistence type="inferred from homology"/>
<evidence type="ECO:0000256" key="6">
    <source>
        <dbReference type="HAMAP-Rule" id="MF_00735"/>
    </source>
</evidence>
<keyword evidence="2 6" id="KW-0963">Cytoplasm</keyword>
<dbReference type="RefSeq" id="WP_073992736.1">
    <property type="nucleotide sequence ID" value="NZ_FQYT01000004.1"/>
</dbReference>
<evidence type="ECO:0000313" key="8">
    <source>
        <dbReference type="Proteomes" id="UP000184342"/>
    </source>
</evidence>
<dbReference type="Gene3D" id="3.40.50.150">
    <property type="entry name" value="Vaccinia Virus protein VP39"/>
    <property type="match status" value="1"/>
</dbReference>
<reference evidence="7 8" key="1">
    <citation type="submission" date="2016-11" db="EMBL/GenBank/DDBJ databases">
        <authorList>
            <person name="Jaros S."/>
            <person name="Januszkiewicz K."/>
            <person name="Wedrychowicz H."/>
        </authorList>
    </citation>
    <scope>NUCLEOTIDE SEQUENCE [LARGE SCALE GENOMIC DNA]</scope>
    <source>
        <strain evidence="7 8">DSM 15970</strain>
    </source>
</reference>
<dbReference type="InterPro" id="IPR050078">
    <property type="entry name" value="Ribosomal_L11_MeTrfase_PrmA"/>
</dbReference>
<feature type="binding site" evidence="6">
    <location>
        <position position="159"/>
    </location>
    <ligand>
        <name>S-adenosyl-L-methionine</name>
        <dbReference type="ChEBI" id="CHEBI:59789"/>
    </ligand>
</feature>
<dbReference type="Pfam" id="PF06325">
    <property type="entry name" value="PrmA"/>
    <property type="match status" value="1"/>
</dbReference>
<dbReference type="SUPFAM" id="SSF53335">
    <property type="entry name" value="S-adenosyl-L-methionine-dependent methyltransferases"/>
    <property type="match status" value="1"/>
</dbReference>
<evidence type="ECO:0000256" key="2">
    <source>
        <dbReference type="ARBA" id="ARBA00022490"/>
    </source>
</evidence>
<protein>
    <recommendedName>
        <fullName evidence="6">Ribosomal protein L11 methyltransferase</fullName>
        <shortName evidence="6">L11 Mtase</shortName>
        <ecNumber evidence="6">2.1.1.-</ecNumber>
    </recommendedName>
</protein>
<dbReference type="EC" id="2.1.1.-" evidence="6"/>
<evidence type="ECO:0000313" key="7">
    <source>
        <dbReference type="EMBL" id="SHI54709.1"/>
    </source>
</evidence>
<sequence>MKWNKYALKTKSYAVDLVSGIFMELGIEGLEILENGESEEVQVIFYLEENADPDILSELSRNLDGIREFVDIGDAAISVSVTEDTEWVNNWKKYFKSFNVDDMIIKPAWEKTGVETEGKMLISIDPGTSFGTGKHETTRLCIRQLKKHVRTGDAILDVGCGSGILSVVAAKLGAGQITGIDIEEDAVEAAVENVRINGIEAGTIRLLQGDMISSREIRDTIGYECYDIVVANILAVVIVPLTPFVADHLKPGGIYIISGMLDTQEPAIRRALDETGKFEIMDRTEEGDWISMTARKIIR</sequence>
<evidence type="ECO:0000256" key="4">
    <source>
        <dbReference type="ARBA" id="ARBA00022679"/>
    </source>
</evidence>
<keyword evidence="7" id="KW-0689">Ribosomal protein</keyword>
<name>A0A1M6C0Z3_9FIRM</name>
<dbReference type="GO" id="GO:0016279">
    <property type="term" value="F:protein-lysine N-methyltransferase activity"/>
    <property type="evidence" value="ECO:0007669"/>
    <property type="project" value="RHEA"/>
</dbReference>
<evidence type="ECO:0000256" key="1">
    <source>
        <dbReference type="ARBA" id="ARBA00009741"/>
    </source>
</evidence>
<dbReference type="GO" id="GO:0032259">
    <property type="term" value="P:methylation"/>
    <property type="evidence" value="ECO:0007669"/>
    <property type="project" value="UniProtKB-KW"/>
</dbReference>
<keyword evidence="4 6" id="KW-0808">Transferase</keyword>